<evidence type="ECO:0000313" key="2">
    <source>
        <dbReference type="Proteomes" id="UP000321523"/>
    </source>
</evidence>
<sequence>MIDRQGCDKALETLDRVLDEKPEQYHEEVVEVLRCLVSIRNHLIARRRSEPSGDLDERLDHANVVISVMTSGSFPVVGLNHERLKQARDLMASILDTLQPDAKANQPSSP</sequence>
<dbReference type="RefSeq" id="WP_044430862.1">
    <property type="nucleotide sequence ID" value="NZ_BJYZ01000008.1"/>
</dbReference>
<keyword evidence="2" id="KW-1185">Reference proteome</keyword>
<comment type="caution">
    <text evidence="1">The sequence shown here is derived from an EMBL/GenBank/DDBJ whole genome shotgun (WGS) entry which is preliminary data.</text>
</comment>
<organism evidence="1 2">
    <name type="scientific">Skermanella aerolata</name>
    <dbReference type="NCBI Taxonomy" id="393310"/>
    <lineage>
        <taxon>Bacteria</taxon>
        <taxon>Pseudomonadati</taxon>
        <taxon>Pseudomonadota</taxon>
        <taxon>Alphaproteobacteria</taxon>
        <taxon>Rhodospirillales</taxon>
        <taxon>Azospirillaceae</taxon>
        <taxon>Skermanella</taxon>
    </lineage>
</organism>
<dbReference type="AlphaFoldDB" id="A0A512DNH3"/>
<accession>A0A512DNH3</accession>
<reference evidence="1 2" key="1">
    <citation type="submission" date="2019-07" db="EMBL/GenBank/DDBJ databases">
        <title>Whole genome shotgun sequence of Skermanella aerolata NBRC 106429.</title>
        <authorList>
            <person name="Hosoyama A."/>
            <person name="Uohara A."/>
            <person name="Ohji S."/>
            <person name="Ichikawa N."/>
        </authorList>
    </citation>
    <scope>NUCLEOTIDE SEQUENCE [LARGE SCALE GENOMIC DNA]</scope>
    <source>
        <strain evidence="1 2">NBRC 106429</strain>
    </source>
</reference>
<gene>
    <name evidence="1" type="ORF">SAE02_21730</name>
</gene>
<dbReference type="Proteomes" id="UP000321523">
    <property type="component" value="Unassembled WGS sequence"/>
</dbReference>
<evidence type="ECO:0000313" key="1">
    <source>
        <dbReference type="EMBL" id="GEO38025.1"/>
    </source>
</evidence>
<protein>
    <submittedName>
        <fullName evidence="1">Uncharacterized protein</fullName>
    </submittedName>
</protein>
<dbReference type="EMBL" id="BJYZ01000008">
    <property type="protein sequence ID" value="GEO38025.1"/>
    <property type="molecule type" value="Genomic_DNA"/>
</dbReference>
<name>A0A512DNH3_9PROT</name>
<proteinExistence type="predicted"/>